<organism evidence="3 4">
    <name type="scientific">Rhodovibrio sodomensis</name>
    <dbReference type="NCBI Taxonomy" id="1088"/>
    <lineage>
        <taxon>Bacteria</taxon>
        <taxon>Pseudomonadati</taxon>
        <taxon>Pseudomonadota</taxon>
        <taxon>Alphaproteobacteria</taxon>
        <taxon>Rhodospirillales</taxon>
        <taxon>Rhodovibrionaceae</taxon>
        <taxon>Rhodovibrio</taxon>
    </lineage>
</organism>
<reference evidence="3 4" key="1">
    <citation type="journal article" date="2020" name="Microorganisms">
        <title>Osmotic Adaptation and Compatible Solute Biosynthesis of Phototrophic Bacteria as Revealed from Genome Analyses.</title>
        <authorList>
            <person name="Imhoff J.F."/>
            <person name="Rahn T."/>
            <person name="Kunzel S."/>
            <person name="Keller A."/>
            <person name="Neulinger S.C."/>
        </authorList>
    </citation>
    <scope>NUCLEOTIDE SEQUENCE [LARGE SCALE GENOMIC DNA]</scope>
    <source>
        <strain evidence="3 4">DSM 9895</strain>
    </source>
</reference>
<proteinExistence type="predicted"/>
<dbReference type="InterPro" id="IPR050902">
    <property type="entry name" value="ABC_Transporter_SBP"/>
</dbReference>
<dbReference type="Proteomes" id="UP001296873">
    <property type="component" value="Unassembled WGS sequence"/>
</dbReference>
<feature type="domain" description="Fe/B12 periplasmic-binding" evidence="2">
    <location>
        <begin position="32"/>
        <end position="154"/>
    </location>
</feature>
<keyword evidence="4" id="KW-1185">Reference proteome</keyword>
<protein>
    <recommendedName>
        <fullName evidence="2">Fe/B12 periplasmic-binding domain-containing protein</fullName>
    </recommendedName>
</protein>
<dbReference type="InterPro" id="IPR002491">
    <property type="entry name" value="ABC_transptr_periplasmic_BD"/>
</dbReference>
<accession>A0ABS1DN69</accession>
<evidence type="ECO:0000313" key="3">
    <source>
        <dbReference type="EMBL" id="MBK1671552.1"/>
    </source>
</evidence>
<evidence type="ECO:0000259" key="2">
    <source>
        <dbReference type="PROSITE" id="PS50983"/>
    </source>
</evidence>
<dbReference type="Gene3D" id="3.40.50.1980">
    <property type="entry name" value="Nitrogenase molybdenum iron protein domain"/>
    <property type="match status" value="1"/>
</dbReference>
<feature type="signal peptide" evidence="1">
    <location>
        <begin position="1"/>
        <end position="27"/>
    </location>
</feature>
<gene>
    <name evidence="3" type="ORF">CKO28_26495</name>
</gene>
<dbReference type="Pfam" id="PF01497">
    <property type="entry name" value="Peripla_BP_2"/>
    <property type="match status" value="1"/>
</dbReference>
<comment type="caution">
    <text evidence="3">The sequence shown here is derived from an EMBL/GenBank/DDBJ whole genome shotgun (WGS) entry which is preliminary data.</text>
</comment>
<dbReference type="RefSeq" id="WP_200344559.1">
    <property type="nucleotide sequence ID" value="NZ_NRRL01000218.1"/>
</dbReference>
<name>A0ABS1DN69_9PROT</name>
<keyword evidence="1" id="KW-0732">Signal</keyword>
<dbReference type="PANTHER" id="PTHR30535:SF4">
    <property type="entry name" value="HEMIN-BINDING PERIPLASMIC PROTEIN HMUT"/>
    <property type="match status" value="1"/>
</dbReference>
<evidence type="ECO:0000313" key="4">
    <source>
        <dbReference type="Proteomes" id="UP001296873"/>
    </source>
</evidence>
<dbReference type="SUPFAM" id="SSF53807">
    <property type="entry name" value="Helical backbone' metal receptor"/>
    <property type="match status" value="1"/>
</dbReference>
<evidence type="ECO:0000256" key="1">
    <source>
        <dbReference type="SAM" id="SignalP"/>
    </source>
</evidence>
<dbReference type="EMBL" id="NRRL01000218">
    <property type="protein sequence ID" value="MBK1671552.1"/>
    <property type="molecule type" value="Genomic_DNA"/>
</dbReference>
<sequence length="154" mass="15559">MLAFMRALGTWLAPVCLIVGLAPSALASDDARVVSVGGSVTEIVYALGAEERLVGVDSTSLYPPAAQEVPDVGYMRRLSAEPILSLEPDIVLAAADAGPPEALAQLRAAGVEVVEVPDTPSPAGVTEKVRAVAAALGMAGQGEALAKGSGGLRR</sequence>
<dbReference type="PROSITE" id="PS50983">
    <property type="entry name" value="FE_B12_PBP"/>
    <property type="match status" value="1"/>
</dbReference>
<dbReference type="PANTHER" id="PTHR30535">
    <property type="entry name" value="VITAMIN B12-BINDING PROTEIN"/>
    <property type="match status" value="1"/>
</dbReference>
<feature type="chain" id="PRO_5046704012" description="Fe/B12 periplasmic-binding domain-containing protein" evidence="1">
    <location>
        <begin position="28"/>
        <end position="154"/>
    </location>
</feature>